<name>A0A2K9PKI7_9FLAO</name>
<sequence>MIKITLDGLLYIYNGLKHVLEGVKLILKGFYNKKTLIFRFLGFINFSVGLHIKLITTLLVVYSCKFVTKTLKSCFSNSSFFPNTSTQHSMFIKKI</sequence>
<keyword evidence="1" id="KW-0812">Transmembrane</keyword>
<evidence type="ECO:0000256" key="1">
    <source>
        <dbReference type="SAM" id="Phobius"/>
    </source>
</evidence>
<keyword evidence="3" id="KW-1185">Reference proteome</keyword>
<gene>
    <name evidence="2" type="ORF">C1H87_01925</name>
</gene>
<accession>A0A2K9PKI7</accession>
<keyword evidence="1" id="KW-0472">Membrane</keyword>
<keyword evidence="1" id="KW-1133">Transmembrane helix</keyword>
<dbReference type="KEGG" id="fek:C1H87_01925"/>
<feature type="transmembrane region" description="Helical" evidence="1">
    <location>
        <begin position="36"/>
        <end position="62"/>
    </location>
</feature>
<dbReference type="AlphaFoldDB" id="A0A2K9PKI7"/>
<dbReference type="Proteomes" id="UP000235826">
    <property type="component" value="Chromosome"/>
</dbReference>
<organism evidence="2 3">
    <name type="scientific">Flavivirga eckloniae</name>
    <dbReference type="NCBI Taxonomy" id="1803846"/>
    <lineage>
        <taxon>Bacteria</taxon>
        <taxon>Pseudomonadati</taxon>
        <taxon>Bacteroidota</taxon>
        <taxon>Flavobacteriia</taxon>
        <taxon>Flavobacteriales</taxon>
        <taxon>Flavobacteriaceae</taxon>
        <taxon>Flavivirga</taxon>
    </lineage>
</organism>
<evidence type="ECO:0000313" key="3">
    <source>
        <dbReference type="Proteomes" id="UP000235826"/>
    </source>
</evidence>
<proteinExistence type="predicted"/>
<reference evidence="2 3" key="1">
    <citation type="submission" date="2018-01" db="EMBL/GenBank/DDBJ databases">
        <title>Complete genome sequence of Flavivirga eckloniae ECD14 isolated from seaweed Ecklonia cava.</title>
        <authorList>
            <person name="Lee J.H."/>
            <person name="Baik K.S."/>
            <person name="Seong C.N."/>
        </authorList>
    </citation>
    <scope>NUCLEOTIDE SEQUENCE [LARGE SCALE GENOMIC DNA]</scope>
    <source>
        <strain evidence="2 3">ECD14</strain>
    </source>
</reference>
<dbReference type="EMBL" id="CP025791">
    <property type="protein sequence ID" value="AUP77542.1"/>
    <property type="molecule type" value="Genomic_DNA"/>
</dbReference>
<evidence type="ECO:0000313" key="2">
    <source>
        <dbReference type="EMBL" id="AUP77542.1"/>
    </source>
</evidence>
<protein>
    <submittedName>
        <fullName evidence="2">Uncharacterized protein</fullName>
    </submittedName>
</protein>